<comment type="caution">
    <text evidence="2">The sequence shown here is derived from an EMBL/GenBank/DDBJ whole genome shotgun (WGS) entry which is preliminary data.</text>
</comment>
<gene>
    <name evidence="2" type="ORF">ACFQSB_36595</name>
</gene>
<keyword evidence="1" id="KW-0732">Signal</keyword>
<feature type="chain" id="PRO_5046086375" evidence="1">
    <location>
        <begin position="31"/>
        <end position="150"/>
    </location>
</feature>
<evidence type="ECO:0000313" key="2">
    <source>
        <dbReference type="EMBL" id="MFC7387775.1"/>
    </source>
</evidence>
<reference evidence="3" key="1">
    <citation type="journal article" date="2019" name="Int. J. Syst. Evol. Microbiol.">
        <title>The Global Catalogue of Microorganisms (GCM) 10K type strain sequencing project: providing services to taxonomists for standard genome sequencing and annotation.</title>
        <authorList>
            <consortium name="The Broad Institute Genomics Platform"/>
            <consortium name="The Broad Institute Genome Sequencing Center for Infectious Disease"/>
            <person name="Wu L."/>
            <person name="Ma J."/>
        </authorList>
    </citation>
    <scope>NUCLEOTIDE SEQUENCE [LARGE SCALE GENOMIC DNA]</scope>
    <source>
        <strain evidence="3">CECT 7649</strain>
    </source>
</reference>
<feature type="signal peptide" evidence="1">
    <location>
        <begin position="1"/>
        <end position="30"/>
    </location>
</feature>
<dbReference type="RefSeq" id="WP_380831634.1">
    <property type="nucleotide sequence ID" value="NZ_JBHTCG010000044.1"/>
</dbReference>
<evidence type="ECO:0000256" key="1">
    <source>
        <dbReference type="SAM" id="SignalP"/>
    </source>
</evidence>
<organism evidence="2 3">
    <name type="scientific">Sphaerisporangium rhizosphaerae</name>
    <dbReference type="NCBI Taxonomy" id="2269375"/>
    <lineage>
        <taxon>Bacteria</taxon>
        <taxon>Bacillati</taxon>
        <taxon>Actinomycetota</taxon>
        <taxon>Actinomycetes</taxon>
        <taxon>Streptosporangiales</taxon>
        <taxon>Streptosporangiaceae</taxon>
        <taxon>Sphaerisporangium</taxon>
    </lineage>
</organism>
<dbReference type="PROSITE" id="PS51318">
    <property type="entry name" value="TAT"/>
    <property type="match status" value="1"/>
</dbReference>
<keyword evidence="3" id="KW-1185">Reference proteome</keyword>
<dbReference type="Proteomes" id="UP001596496">
    <property type="component" value="Unassembled WGS sequence"/>
</dbReference>
<dbReference type="EMBL" id="JBHTCG010000044">
    <property type="protein sequence ID" value="MFC7387775.1"/>
    <property type="molecule type" value="Genomic_DNA"/>
</dbReference>
<proteinExistence type="predicted"/>
<sequence length="150" mass="15922">MTVRRRMTALAVSAAAAVAGLAGTAGGAHAATATIHGEAKLCYTAFTCQTVQFEHELTPTRHAFRDSVTVDAGFRKITMRVASELGDNARPVFRISQITIQDFNGKTLKRQTYDTNKAAAAAPNLAVDKQTLDETSTINAVGTAFANFTS</sequence>
<evidence type="ECO:0000313" key="3">
    <source>
        <dbReference type="Proteomes" id="UP001596496"/>
    </source>
</evidence>
<accession>A0ABW2PHA7</accession>
<dbReference type="InterPro" id="IPR006311">
    <property type="entry name" value="TAT_signal"/>
</dbReference>
<protein>
    <submittedName>
        <fullName evidence="2">Uncharacterized protein</fullName>
    </submittedName>
</protein>
<name>A0ABW2PHA7_9ACTN</name>